<dbReference type="Gene3D" id="3.30.70.100">
    <property type="match status" value="1"/>
</dbReference>
<keyword evidence="3" id="KW-1185">Reference proteome</keyword>
<dbReference type="EMBL" id="LNCU01000081">
    <property type="protein sequence ID" value="KWV52838.1"/>
    <property type="molecule type" value="Genomic_DNA"/>
</dbReference>
<reference evidence="2 3" key="1">
    <citation type="submission" date="2015-11" db="EMBL/GenBank/DDBJ databases">
        <title>Draft Genome Sequence of the Strain BR 10303 (Bradyrhizobium sp.) isolated from nodules of Centrolobium paraense.</title>
        <authorList>
            <person name="Zelli J.E."/>
            <person name="Simoes-Araujo J.L."/>
            <person name="Barauna A.C."/>
            <person name="Silva K."/>
        </authorList>
    </citation>
    <scope>NUCLEOTIDE SEQUENCE [LARGE SCALE GENOMIC DNA]</scope>
    <source>
        <strain evidence="2 3">BR 10303</strain>
    </source>
</reference>
<comment type="caution">
    <text evidence="2">The sequence shown here is derived from an EMBL/GenBank/DDBJ whole genome shotgun (WGS) entry which is preliminary data.</text>
</comment>
<dbReference type="InterPro" id="IPR011008">
    <property type="entry name" value="Dimeric_a/b-barrel"/>
</dbReference>
<feature type="domain" description="ABM" evidence="1">
    <location>
        <begin position="11"/>
        <end position="103"/>
    </location>
</feature>
<gene>
    <name evidence="2" type="ORF">AS156_09300</name>
</gene>
<dbReference type="SUPFAM" id="SSF54909">
    <property type="entry name" value="Dimeric alpha+beta barrel"/>
    <property type="match status" value="1"/>
</dbReference>
<dbReference type="Proteomes" id="UP000057737">
    <property type="component" value="Unassembled WGS sequence"/>
</dbReference>
<dbReference type="Pfam" id="PF03992">
    <property type="entry name" value="ABM"/>
    <property type="match status" value="1"/>
</dbReference>
<organism evidence="2 3">
    <name type="scientific">Bradyrhizobium macuxiense</name>
    <dbReference type="NCBI Taxonomy" id="1755647"/>
    <lineage>
        <taxon>Bacteria</taxon>
        <taxon>Pseudomonadati</taxon>
        <taxon>Pseudomonadota</taxon>
        <taxon>Alphaproteobacteria</taxon>
        <taxon>Hyphomicrobiales</taxon>
        <taxon>Nitrobacteraceae</taxon>
        <taxon>Bradyrhizobium</taxon>
    </lineage>
</organism>
<dbReference type="OrthoDB" id="1494517at2"/>
<evidence type="ECO:0000259" key="1">
    <source>
        <dbReference type="PROSITE" id="PS51725"/>
    </source>
</evidence>
<dbReference type="RefSeq" id="WP_066509146.1">
    <property type="nucleotide sequence ID" value="NZ_LNCU01000081.1"/>
</dbReference>
<dbReference type="AlphaFoldDB" id="A0A109JPH2"/>
<name>A0A109JPH2_9BRAD</name>
<dbReference type="InterPro" id="IPR007138">
    <property type="entry name" value="ABM_dom"/>
</dbReference>
<accession>A0A109JPH2</accession>
<sequence length="108" mass="12484">MPTIQVDRQPVIQITVIEAEPEKQAEALSLMAERARFMRSQPGFISISLHRSLDGRRIVNYIQWESSDSLRAAHQSREFRKSWSQFESLADDIDPHLYEVTEILAGEQ</sequence>
<evidence type="ECO:0000313" key="3">
    <source>
        <dbReference type="Proteomes" id="UP000057737"/>
    </source>
</evidence>
<proteinExistence type="predicted"/>
<evidence type="ECO:0000313" key="2">
    <source>
        <dbReference type="EMBL" id="KWV52838.1"/>
    </source>
</evidence>
<protein>
    <recommendedName>
        <fullName evidence="1">ABM domain-containing protein</fullName>
    </recommendedName>
</protein>
<dbReference type="PROSITE" id="PS51725">
    <property type="entry name" value="ABM"/>
    <property type="match status" value="1"/>
</dbReference>